<evidence type="ECO:0000313" key="3">
    <source>
        <dbReference type="Proteomes" id="UP000598146"/>
    </source>
</evidence>
<name>A0A931CAF4_9ACTN</name>
<keyword evidence="1" id="KW-0732">Signal</keyword>
<comment type="caution">
    <text evidence="2">The sequence shown here is derived from an EMBL/GenBank/DDBJ whole genome shotgun (WGS) entry which is preliminary data.</text>
</comment>
<dbReference type="EMBL" id="JADQTO010000008">
    <property type="protein sequence ID" value="MBG0563498.1"/>
    <property type="molecule type" value="Genomic_DNA"/>
</dbReference>
<gene>
    <name evidence="2" type="ORF">I4J89_18785</name>
</gene>
<evidence type="ECO:0000256" key="1">
    <source>
        <dbReference type="SAM" id="SignalP"/>
    </source>
</evidence>
<dbReference type="PROSITE" id="PS51257">
    <property type="entry name" value="PROKAR_LIPOPROTEIN"/>
    <property type="match status" value="1"/>
</dbReference>
<proteinExistence type="predicted"/>
<reference evidence="2" key="1">
    <citation type="submission" date="2020-11" db="EMBL/GenBank/DDBJ databases">
        <title>Isolation and identification of active actinomycetes.</title>
        <authorList>
            <person name="Sun X."/>
        </authorList>
    </citation>
    <scope>NUCLEOTIDE SEQUENCE</scope>
    <source>
        <strain evidence="2">NEAU-A11</strain>
    </source>
</reference>
<keyword evidence="3" id="KW-1185">Reference proteome</keyword>
<dbReference type="Proteomes" id="UP000598146">
    <property type="component" value="Unassembled WGS sequence"/>
</dbReference>
<feature type="signal peptide" evidence="1">
    <location>
        <begin position="1"/>
        <end position="24"/>
    </location>
</feature>
<sequence length="185" mass="19298">MAVRSSKARVALAALFLPMVTACGAESERGAVQAPASSAPPAVCADPINDPGHCAFELKDSARRTSVPAIGESESLDEAAVAVFNTARGGGCLEELDSSGTCAGEAVLEATEEYVTRVQRALIMAGYTDAVVRLGRAEDPTVPGALLWAVRVGDVCVFGDIVPGPDRRWHEWYAGLLPDGRCLIA</sequence>
<evidence type="ECO:0008006" key="4">
    <source>
        <dbReference type="Google" id="ProtNLM"/>
    </source>
</evidence>
<feature type="chain" id="PRO_5036748432" description="Lipoprotein" evidence="1">
    <location>
        <begin position="25"/>
        <end position="185"/>
    </location>
</feature>
<accession>A0A931CAF4</accession>
<protein>
    <recommendedName>
        <fullName evidence="4">Lipoprotein</fullName>
    </recommendedName>
</protein>
<dbReference type="RefSeq" id="WP_196415289.1">
    <property type="nucleotide sequence ID" value="NZ_JADQTO010000008.1"/>
</dbReference>
<organism evidence="2 3">
    <name type="scientific">Actinoplanes aureus</name>
    <dbReference type="NCBI Taxonomy" id="2792083"/>
    <lineage>
        <taxon>Bacteria</taxon>
        <taxon>Bacillati</taxon>
        <taxon>Actinomycetota</taxon>
        <taxon>Actinomycetes</taxon>
        <taxon>Micromonosporales</taxon>
        <taxon>Micromonosporaceae</taxon>
        <taxon>Actinoplanes</taxon>
    </lineage>
</organism>
<evidence type="ECO:0000313" key="2">
    <source>
        <dbReference type="EMBL" id="MBG0563498.1"/>
    </source>
</evidence>
<dbReference type="AlphaFoldDB" id="A0A931CAF4"/>